<dbReference type="RefSeq" id="WP_149728175.1">
    <property type="nucleotide sequence ID" value="NZ_VUJV01000003.1"/>
</dbReference>
<dbReference type="Proteomes" id="UP000325003">
    <property type="component" value="Unassembled WGS sequence"/>
</dbReference>
<reference evidence="2 3" key="1">
    <citation type="submission" date="2019-09" db="EMBL/GenBank/DDBJ databases">
        <title>Nocardioides panacisoli sp. nov., isolated from the soil of a ginseng field.</title>
        <authorList>
            <person name="Cho C."/>
        </authorList>
    </citation>
    <scope>NUCLEOTIDE SEQUENCE [LARGE SCALE GENOMIC DNA]</scope>
    <source>
        <strain evidence="2 3">BN130099</strain>
    </source>
</reference>
<proteinExistence type="predicted"/>
<dbReference type="EMBL" id="VUJV01000003">
    <property type="protein sequence ID" value="KAA1418835.1"/>
    <property type="molecule type" value="Genomic_DNA"/>
</dbReference>
<dbReference type="InterPro" id="IPR000073">
    <property type="entry name" value="AB_hydrolase_1"/>
</dbReference>
<protein>
    <submittedName>
        <fullName evidence="2">Alpha/beta hydrolase</fullName>
    </submittedName>
</protein>
<dbReference type="InterPro" id="IPR029058">
    <property type="entry name" value="AB_hydrolase_fold"/>
</dbReference>
<organism evidence="2 3">
    <name type="scientific">Nocardioides humilatus</name>
    <dbReference type="NCBI Taxonomy" id="2607660"/>
    <lineage>
        <taxon>Bacteria</taxon>
        <taxon>Bacillati</taxon>
        <taxon>Actinomycetota</taxon>
        <taxon>Actinomycetes</taxon>
        <taxon>Propionibacteriales</taxon>
        <taxon>Nocardioidaceae</taxon>
        <taxon>Nocardioides</taxon>
    </lineage>
</organism>
<evidence type="ECO:0000313" key="3">
    <source>
        <dbReference type="Proteomes" id="UP000325003"/>
    </source>
</evidence>
<keyword evidence="3" id="KW-1185">Reference proteome</keyword>
<sequence length="293" mass="31563">MTTSPPVAGSATTDSATSATSATTLTRYLDVDGTRFAYRELGPRAGVPLVLLHHFTATIDDWDPRVLDGIAAERHVIYVDNRGVGGTRGRVPRSVDAMATDALGFIRGLGLTEVDLLGFSLGGFVAQVIASREPRLVRRLVLAGTGPSGFDGVGQFNRRLLTDTAHGMVKLTDPKPFLFFTRTSNGRAAAVDYMERLAERSSDRVARTSLGAAVRQLAAIARWGASAPMDLSRIQQPTLVANGEDDRMLATRGSFELAHRIPDARLVIYPDAGHGGVFQHHGRFVPEVLRFLG</sequence>
<evidence type="ECO:0000313" key="2">
    <source>
        <dbReference type="EMBL" id="KAA1418835.1"/>
    </source>
</evidence>
<evidence type="ECO:0000259" key="1">
    <source>
        <dbReference type="Pfam" id="PF00561"/>
    </source>
</evidence>
<comment type="caution">
    <text evidence="2">The sequence shown here is derived from an EMBL/GenBank/DDBJ whole genome shotgun (WGS) entry which is preliminary data.</text>
</comment>
<gene>
    <name evidence="2" type="ORF">F0U44_10140</name>
</gene>
<name>A0A5B1LDV5_9ACTN</name>
<keyword evidence="2" id="KW-0378">Hydrolase</keyword>
<dbReference type="InterPro" id="IPR050471">
    <property type="entry name" value="AB_hydrolase"/>
</dbReference>
<dbReference type="Pfam" id="PF00561">
    <property type="entry name" value="Abhydrolase_1"/>
    <property type="match status" value="1"/>
</dbReference>
<dbReference type="Gene3D" id="3.40.50.1820">
    <property type="entry name" value="alpha/beta hydrolase"/>
    <property type="match status" value="1"/>
</dbReference>
<dbReference type="AlphaFoldDB" id="A0A5B1LDV5"/>
<reference evidence="2 3" key="2">
    <citation type="submission" date="2019-09" db="EMBL/GenBank/DDBJ databases">
        <authorList>
            <person name="Jin C."/>
        </authorList>
    </citation>
    <scope>NUCLEOTIDE SEQUENCE [LARGE SCALE GENOMIC DNA]</scope>
    <source>
        <strain evidence="2 3">BN130099</strain>
    </source>
</reference>
<feature type="domain" description="AB hydrolase-1" evidence="1">
    <location>
        <begin position="48"/>
        <end position="280"/>
    </location>
</feature>
<dbReference type="GO" id="GO:0016787">
    <property type="term" value="F:hydrolase activity"/>
    <property type="evidence" value="ECO:0007669"/>
    <property type="project" value="UniProtKB-KW"/>
</dbReference>
<dbReference type="SUPFAM" id="SSF53474">
    <property type="entry name" value="alpha/beta-Hydrolases"/>
    <property type="match status" value="1"/>
</dbReference>
<dbReference type="PANTHER" id="PTHR43433:SF5">
    <property type="entry name" value="AB HYDROLASE-1 DOMAIN-CONTAINING PROTEIN"/>
    <property type="match status" value="1"/>
</dbReference>
<dbReference type="PRINTS" id="PR00111">
    <property type="entry name" value="ABHYDROLASE"/>
</dbReference>
<accession>A0A5B1LDV5</accession>
<dbReference type="PANTHER" id="PTHR43433">
    <property type="entry name" value="HYDROLASE, ALPHA/BETA FOLD FAMILY PROTEIN"/>
    <property type="match status" value="1"/>
</dbReference>